<evidence type="ECO:0000256" key="7">
    <source>
        <dbReference type="ARBA" id="ARBA00022824"/>
    </source>
</evidence>
<protein>
    <recommendedName>
        <fullName evidence="13">Glycosyltransferase RgtA/B/C/D-like domain-containing protein</fullName>
    </recommendedName>
</protein>
<dbReference type="STRING" id="1798542.A3F54_01855"/>
<evidence type="ECO:0000256" key="4">
    <source>
        <dbReference type="ARBA" id="ARBA00022676"/>
    </source>
</evidence>
<dbReference type="EMBL" id="MHKD01000001">
    <property type="protein sequence ID" value="OGY85416.1"/>
    <property type="molecule type" value="Genomic_DNA"/>
</dbReference>
<dbReference type="PANTHER" id="PTHR12468">
    <property type="entry name" value="GPI MANNOSYLTRANSFERASE 2"/>
    <property type="match status" value="1"/>
</dbReference>
<feature type="transmembrane region" description="Helical" evidence="10">
    <location>
        <begin position="110"/>
        <end position="133"/>
    </location>
</feature>
<organism evidence="11 12">
    <name type="scientific">Candidatus Kerfeldbacteria bacterium RIFCSPHIGHO2_12_FULL_48_17</name>
    <dbReference type="NCBI Taxonomy" id="1798542"/>
    <lineage>
        <taxon>Bacteria</taxon>
        <taxon>Candidatus Kerfeldiibacteriota</taxon>
    </lineage>
</organism>
<dbReference type="PANTHER" id="PTHR12468:SF2">
    <property type="entry name" value="GPI MANNOSYLTRANSFERASE 2"/>
    <property type="match status" value="1"/>
</dbReference>
<proteinExistence type="predicted"/>
<feature type="transmembrane region" description="Helical" evidence="10">
    <location>
        <begin position="398"/>
        <end position="423"/>
    </location>
</feature>
<keyword evidence="3" id="KW-0337">GPI-anchor biosynthesis</keyword>
<dbReference type="GO" id="GO:0004376">
    <property type="term" value="F:GPI mannosyltransferase activity"/>
    <property type="evidence" value="ECO:0007669"/>
    <property type="project" value="InterPro"/>
</dbReference>
<dbReference type="InterPro" id="IPR007315">
    <property type="entry name" value="PIG-V/Gpi18"/>
</dbReference>
<evidence type="ECO:0000256" key="2">
    <source>
        <dbReference type="ARBA" id="ARBA00004687"/>
    </source>
</evidence>
<comment type="caution">
    <text evidence="11">The sequence shown here is derived from an EMBL/GenBank/DDBJ whole genome shotgun (WGS) entry which is preliminary data.</text>
</comment>
<keyword evidence="8 10" id="KW-1133">Transmembrane helix</keyword>
<dbReference type="GO" id="GO:0031501">
    <property type="term" value="C:mannosyltransferase complex"/>
    <property type="evidence" value="ECO:0007669"/>
    <property type="project" value="TreeGrafter"/>
</dbReference>
<evidence type="ECO:0000256" key="9">
    <source>
        <dbReference type="ARBA" id="ARBA00023136"/>
    </source>
</evidence>
<feature type="transmembrane region" description="Helical" evidence="10">
    <location>
        <begin position="193"/>
        <end position="221"/>
    </location>
</feature>
<evidence type="ECO:0000256" key="1">
    <source>
        <dbReference type="ARBA" id="ARBA00004477"/>
    </source>
</evidence>
<dbReference type="Proteomes" id="UP000176952">
    <property type="component" value="Unassembled WGS sequence"/>
</dbReference>
<keyword evidence="7" id="KW-0256">Endoplasmic reticulum</keyword>
<dbReference type="GO" id="GO:0000009">
    <property type="term" value="F:alpha-1,6-mannosyltransferase activity"/>
    <property type="evidence" value="ECO:0007669"/>
    <property type="project" value="InterPro"/>
</dbReference>
<evidence type="ECO:0008006" key="13">
    <source>
        <dbReference type="Google" id="ProtNLM"/>
    </source>
</evidence>
<sequence length="424" mass="48724">MSQKFSSVITSLFRKPLLWLLPLTVIVFFIVVSFWSGFFVRPNAVIFPRQDRVIANASDWVQALSTTWDSTLYSMIAARGYYPEKPSLFAFFPLFPLEARAIATVFFDGYIPLGIVAAGFLNFFLFCLVLWFFLAQYTKKFHLKISTSSLVVTAVFLPFAFFWIVPYTESLFLFLLMSWFAVLFFSTKKWQLFFLPLLAFALALTRPNGISLAVVIVFFLWKEYWGFTPVPDFSKIRQQWKRFTAVVASLTVNVLGLLAFMSYGYGKTGDFFISTHVQAEWGRGASTWRIWQPIVEVFRALADQWDEWTQGCIACSYWIAYDTYLIIGIALFFLAIIVTLVYFRRGTLQQSLLVFSVVTFVLPLTSQSYQSLDRFAVALPIVFVFIPLWLHKKLSPAAVGLVQAVLVMIWTTCVILYSGHYWLG</sequence>
<comment type="pathway">
    <text evidence="2">Glycolipid biosynthesis; glycosylphosphatidylinositol-anchor biosynthesis.</text>
</comment>
<dbReference type="AlphaFoldDB" id="A0A1G2B9P0"/>
<accession>A0A1G2B9P0</accession>
<evidence type="ECO:0000313" key="12">
    <source>
        <dbReference type="Proteomes" id="UP000176952"/>
    </source>
</evidence>
<keyword evidence="4" id="KW-0328">Glycosyltransferase</keyword>
<feature type="transmembrane region" description="Helical" evidence="10">
    <location>
        <begin position="20"/>
        <end position="40"/>
    </location>
</feature>
<comment type="subcellular location">
    <subcellularLocation>
        <location evidence="1">Endoplasmic reticulum membrane</location>
        <topology evidence="1">Multi-pass membrane protein</topology>
    </subcellularLocation>
</comment>
<dbReference type="GO" id="GO:0016020">
    <property type="term" value="C:membrane"/>
    <property type="evidence" value="ECO:0007669"/>
    <property type="project" value="GOC"/>
</dbReference>
<evidence type="ECO:0000256" key="3">
    <source>
        <dbReference type="ARBA" id="ARBA00022502"/>
    </source>
</evidence>
<feature type="transmembrane region" description="Helical" evidence="10">
    <location>
        <begin position="352"/>
        <end position="369"/>
    </location>
</feature>
<keyword evidence="5" id="KW-0808">Transferase</keyword>
<gene>
    <name evidence="11" type="ORF">A3F54_01855</name>
</gene>
<evidence type="ECO:0000256" key="6">
    <source>
        <dbReference type="ARBA" id="ARBA00022692"/>
    </source>
</evidence>
<feature type="transmembrane region" description="Helical" evidence="10">
    <location>
        <begin position="375"/>
        <end position="391"/>
    </location>
</feature>
<dbReference type="GO" id="GO:0006506">
    <property type="term" value="P:GPI anchor biosynthetic process"/>
    <property type="evidence" value="ECO:0007669"/>
    <property type="project" value="UniProtKB-KW"/>
</dbReference>
<feature type="transmembrane region" description="Helical" evidence="10">
    <location>
        <begin position="324"/>
        <end position="343"/>
    </location>
</feature>
<feature type="transmembrane region" description="Helical" evidence="10">
    <location>
        <begin position="242"/>
        <end position="265"/>
    </location>
</feature>
<evidence type="ECO:0000256" key="5">
    <source>
        <dbReference type="ARBA" id="ARBA00022679"/>
    </source>
</evidence>
<keyword evidence="6 10" id="KW-0812">Transmembrane</keyword>
<reference evidence="11 12" key="1">
    <citation type="journal article" date="2016" name="Nat. Commun.">
        <title>Thousands of microbial genomes shed light on interconnected biogeochemical processes in an aquifer system.</title>
        <authorList>
            <person name="Anantharaman K."/>
            <person name="Brown C.T."/>
            <person name="Hug L.A."/>
            <person name="Sharon I."/>
            <person name="Castelle C.J."/>
            <person name="Probst A.J."/>
            <person name="Thomas B.C."/>
            <person name="Singh A."/>
            <person name="Wilkins M.J."/>
            <person name="Karaoz U."/>
            <person name="Brodie E.L."/>
            <person name="Williams K.H."/>
            <person name="Hubbard S.S."/>
            <person name="Banfield J.F."/>
        </authorList>
    </citation>
    <scope>NUCLEOTIDE SEQUENCE [LARGE SCALE GENOMIC DNA]</scope>
</reference>
<keyword evidence="9 10" id="KW-0472">Membrane</keyword>
<name>A0A1G2B9P0_9BACT</name>
<evidence type="ECO:0000256" key="10">
    <source>
        <dbReference type="SAM" id="Phobius"/>
    </source>
</evidence>
<evidence type="ECO:0000256" key="8">
    <source>
        <dbReference type="ARBA" id="ARBA00022989"/>
    </source>
</evidence>
<evidence type="ECO:0000313" key="11">
    <source>
        <dbReference type="EMBL" id="OGY85416.1"/>
    </source>
</evidence>